<comment type="caution">
    <text evidence="1">The sequence shown here is derived from an EMBL/GenBank/DDBJ whole genome shotgun (WGS) entry which is preliminary data.</text>
</comment>
<reference evidence="1 2" key="1">
    <citation type="journal article" date="2021" name="Hortic Res">
        <title>High-quality reference genome and annotation aids understanding of berry development for evergreen blueberry (Vaccinium darrowii).</title>
        <authorList>
            <person name="Yu J."/>
            <person name="Hulse-Kemp A.M."/>
            <person name="Babiker E."/>
            <person name="Staton M."/>
        </authorList>
    </citation>
    <scope>NUCLEOTIDE SEQUENCE [LARGE SCALE GENOMIC DNA]</scope>
    <source>
        <strain evidence="2">cv. NJ 8807/NJ 8810</strain>
        <tissue evidence="1">Young leaf</tissue>
    </source>
</reference>
<organism evidence="1 2">
    <name type="scientific">Vaccinium darrowii</name>
    <dbReference type="NCBI Taxonomy" id="229202"/>
    <lineage>
        <taxon>Eukaryota</taxon>
        <taxon>Viridiplantae</taxon>
        <taxon>Streptophyta</taxon>
        <taxon>Embryophyta</taxon>
        <taxon>Tracheophyta</taxon>
        <taxon>Spermatophyta</taxon>
        <taxon>Magnoliopsida</taxon>
        <taxon>eudicotyledons</taxon>
        <taxon>Gunneridae</taxon>
        <taxon>Pentapetalae</taxon>
        <taxon>asterids</taxon>
        <taxon>Ericales</taxon>
        <taxon>Ericaceae</taxon>
        <taxon>Vaccinioideae</taxon>
        <taxon>Vaccinieae</taxon>
        <taxon>Vaccinium</taxon>
    </lineage>
</organism>
<dbReference type="Proteomes" id="UP000828048">
    <property type="component" value="Chromosome 12"/>
</dbReference>
<name>A0ACB7ZDH6_9ERIC</name>
<evidence type="ECO:0000313" key="1">
    <source>
        <dbReference type="EMBL" id="KAH7863506.1"/>
    </source>
</evidence>
<evidence type="ECO:0000313" key="2">
    <source>
        <dbReference type="Proteomes" id="UP000828048"/>
    </source>
</evidence>
<protein>
    <submittedName>
        <fullName evidence="1">Uncharacterized protein</fullName>
    </submittedName>
</protein>
<gene>
    <name evidence="1" type="ORF">Vadar_018352</name>
</gene>
<proteinExistence type="predicted"/>
<accession>A0ACB7ZDH6</accession>
<dbReference type="EMBL" id="CM037162">
    <property type="protein sequence ID" value="KAH7863506.1"/>
    <property type="molecule type" value="Genomic_DNA"/>
</dbReference>
<sequence>MPLLESLAIDFCINLVSFPNRGLPAPKLSSLWVWGCEKLKALPEQMHTLLPSLQSLRLSSCLKIQSFPEGGLPSKLRTLEIWNCKKLVGGRRGRGLQTLPSLTRFTLSGGDVVESFPEEGLLPSTLTSLHIERMPNLKALIKSGLQLLGSLKYMEIKQCPQLKSLPEGRLPTSLFVLRITDCPLMKPHCKKEEGEDWHKIAHVPVIIMDGEAFFDQVHLGFHVKLSCSRRYFLEELNLLPSLKFLQHWSKRCNSNGVYLSNLLCFQLHGFKLKRLITVGGMNRLVLFFVMLELVKHCELSIVRLLFDHPV</sequence>
<keyword evidence="2" id="KW-1185">Reference proteome</keyword>